<feature type="transmembrane region" description="Helical" evidence="5">
    <location>
        <begin position="377"/>
        <end position="397"/>
    </location>
</feature>
<keyword evidence="5" id="KW-0472">Membrane</keyword>
<dbReference type="OrthoDB" id="5169996at2"/>
<dbReference type="GO" id="GO:0009229">
    <property type="term" value="P:thiamine diphosphate biosynthetic process"/>
    <property type="evidence" value="ECO:0007669"/>
    <property type="project" value="InterPro"/>
</dbReference>
<dbReference type="Pfam" id="PF12555">
    <property type="entry name" value="SteA-like_C"/>
    <property type="match status" value="1"/>
</dbReference>
<keyword evidence="5" id="KW-1133">Transmembrane helix</keyword>
<evidence type="ECO:0000256" key="1">
    <source>
        <dbReference type="ARBA" id="ARBA00022679"/>
    </source>
</evidence>
<protein>
    <submittedName>
        <fullName evidence="7">Uncharacterized membrane-anchored protein</fullName>
    </submittedName>
</protein>
<keyword evidence="4" id="KW-0067">ATP-binding</keyword>
<feature type="domain" description="SteA-like C-terminal" evidence="6">
    <location>
        <begin position="339"/>
        <end position="390"/>
    </location>
</feature>
<name>A0A1H1HLR4_9ACTN</name>
<keyword evidence="5" id="KW-0812">Transmembrane</keyword>
<gene>
    <name evidence="7" type="ORF">SAMN04489764_4579</name>
</gene>
<keyword evidence="1" id="KW-0808">Transferase</keyword>
<organism evidence="7 8">
    <name type="scientific">Thermostaphylospora chromogena</name>
    <dbReference type="NCBI Taxonomy" id="35622"/>
    <lineage>
        <taxon>Bacteria</taxon>
        <taxon>Bacillati</taxon>
        <taxon>Actinomycetota</taxon>
        <taxon>Actinomycetes</taxon>
        <taxon>Streptosporangiales</taxon>
        <taxon>Thermomonosporaceae</taxon>
        <taxon>Thermostaphylospora</taxon>
    </lineage>
</organism>
<keyword evidence="3" id="KW-0418">Kinase</keyword>
<dbReference type="GO" id="GO:0016301">
    <property type="term" value="F:kinase activity"/>
    <property type="evidence" value="ECO:0007669"/>
    <property type="project" value="UniProtKB-KW"/>
</dbReference>
<keyword evidence="2" id="KW-0547">Nucleotide-binding</keyword>
<evidence type="ECO:0000256" key="2">
    <source>
        <dbReference type="ARBA" id="ARBA00022741"/>
    </source>
</evidence>
<reference evidence="7 8" key="1">
    <citation type="submission" date="2016-10" db="EMBL/GenBank/DDBJ databases">
        <authorList>
            <person name="de Groot N.N."/>
        </authorList>
    </citation>
    <scope>NUCLEOTIDE SEQUENCE [LARGE SCALE GENOMIC DNA]</scope>
    <source>
        <strain evidence="7 8">DSM 43794</strain>
    </source>
</reference>
<dbReference type="STRING" id="35622.SAMN04489764_4579"/>
<keyword evidence="8" id="KW-1185">Reference proteome</keyword>
<dbReference type="GO" id="GO:0004788">
    <property type="term" value="F:thiamine diphosphokinase activity"/>
    <property type="evidence" value="ECO:0007669"/>
    <property type="project" value="InterPro"/>
</dbReference>
<dbReference type="RefSeq" id="WP_093261846.1">
    <property type="nucleotide sequence ID" value="NZ_FNKK01000002.1"/>
</dbReference>
<dbReference type="InterPro" id="IPR022215">
    <property type="entry name" value="SteA-like_C"/>
</dbReference>
<accession>A0A1H1HLR4</accession>
<evidence type="ECO:0000313" key="7">
    <source>
        <dbReference type="EMBL" id="SDR26371.1"/>
    </source>
</evidence>
<evidence type="ECO:0000256" key="4">
    <source>
        <dbReference type="ARBA" id="ARBA00022840"/>
    </source>
</evidence>
<dbReference type="EMBL" id="FNKK01000002">
    <property type="protein sequence ID" value="SDR26371.1"/>
    <property type="molecule type" value="Genomic_DNA"/>
</dbReference>
<dbReference type="InterPro" id="IPR036759">
    <property type="entry name" value="TPK_catalytic_sf"/>
</dbReference>
<dbReference type="NCBIfam" id="NF040608">
    <property type="entry name" value="division_SteA"/>
    <property type="match status" value="1"/>
</dbReference>
<evidence type="ECO:0000256" key="3">
    <source>
        <dbReference type="ARBA" id="ARBA00022777"/>
    </source>
</evidence>
<dbReference type="SUPFAM" id="SSF63999">
    <property type="entry name" value="Thiamin pyrophosphokinase, catalytic domain"/>
    <property type="match status" value="1"/>
</dbReference>
<dbReference type="Proteomes" id="UP000217103">
    <property type="component" value="Unassembled WGS sequence"/>
</dbReference>
<sequence length="398" mass="43121">MKVPTIKVPGLRRWKVDDLPGVTAVARIDRRTKRLTKRLRPGEIAIIDHVDVDRVSAEALVACGAAAVINVAAGVSGRYPNLGPQIIVEAGVPFIDNADPELFERIKDGDVIRVHDGTIYLDGEVVGKGRVQTAESIEAAMTEARAGLAVQIEAFAANTMEYVRRERDLLIDGVGVPEIRTSMEGRHVLIVVRGYHYKEDLATLRPYIREYRPVLIGVDGGADALIEAGYLPDIIVGDFDSVSTKAITCGAELVVHAYRDGRAPGLDRVRKLGRDAVVFPATGTSEDIAMLLADDKGADLIVAVGTHATLVEFLDKGRAGMASTFLTRLRVGSKLIDAKGVSRLYRSRVSTSSLLLLVLATLVVIAVALNVSPVGRIWLNGLYDFWNGFVFWLVGLFS</sequence>
<evidence type="ECO:0000259" key="6">
    <source>
        <dbReference type="Pfam" id="PF12555"/>
    </source>
</evidence>
<dbReference type="InterPro" id="IPR047795">
    <property type="entry name" value="Put_SteA-like"/>
</dbReference>
<proteinExistence type="predicted"/>
<dbReference type="GO" id="GO:0005524">
    <property type="term" value="F:ATP binding"/>
    <property type="evidence" value="ECO:0007669"/>
    <property type="project" value="UniProtKB-KW"/>
</dbReference>
<evidence type="ECO:0000256" key="5">
    <source>
        <dbReference type="SAM" id="Phobius"/>
    </source>
</evidence>
<evidence type="ECO:0000313" key="8">
    <source>
        <dbReference type="Proteomes" id="UP000217103"/>
    </source>
</evidence>
<feature type="transmembrane region" description="Helical" evidence="5">
    <location>
        <begin position="353"/>
        <end position="371"/>
    </location>
</feature>
<dbReference type="AlphaFoldDB" id="A0A1H1HLR4"/>
<dbReference type="Gene3D" id="3.40.50.10240">
    <property type="entry name" value="Thiamin pyrophosphokinase, catalytic domain"/>
    <property type="match status" value="1"/>
</dbReference>